<gene>
    <name evidence="1" type="ORF">UNLARM2_0532</name>
</gene>
<name>C7DHI9_MICA2</name>
<protein>
    <submittedName>
        <fullName evidence="1">Uncharacterized protein</fullName>
    </submittedName>
</protein>
<dbReference type="Proteomes" id="UP000332487">
    <property type="component" value="Unassembled WGS sequence"/>
</dbReference>
<sequence>MGEYLNVNENERCTKCGSALYNFSKKMALSDGRIYCVKCAEKADRQYLASNSCSVCGRFLEKREVKFVLPSRRFGESGMPITERLSCESCYKNIISKSRVKLVYRKRLGLGMLHYGVRFGFRNPKLSAAIKIR</sequence>
<dbReference type="EMBL" id="GG697240">
    <property type="protein sequence ID" value="EET90091.1"/>
    <property type="molecule type" value="Genomic_DNA"/>
</dbReference>
<dbReference type="AlphaFoldDB" id="C7DHI9"/>
<accession>C7DHI9</accession>
<organism evidence="1 2">
    <name type="scientific">Candidatus Micrarchaeum acidiphilum ARMAN-2</name>
    <dbReference type="NCBI Taxonomy" id="425595"/>
    <lineage>
        <taxon>Archaea</taxon>
        <taxon>Candidatus Micrarchaeota</taxon>
        <taxon>Candidatus Micrarchaeia</taxon>
        <taxon>Candidatus Micrarchaeales</taxon>
        <taxon>Candidatus Micrarchaeaceae</taxon>
        <taxon>Candidatus Micrarchaeum</taxon>
    </lineage>
</organism>
<reference evidence="1 2" key="1">
    <citation type="journal article" date="2009" name="Genome Biol.">
        <title>Community-wide analysis of microbial genome sequence signatures.</title>
        <authorList>
            <person name="Dick G.J."/>
            <person name="Andersson A.F."/>
            <person name="Baker B.J."/>
            <person name="Simmons S.L."/>
            <person name="Thomas B.C."/>
            <person name="Yelton A.P."/>
            <person name="Banfield J.F."/>
        </authorList>
    </citation>
    <scope>NUCLEOTIDE SEQUENCE [LARGE SCALE GENOMIC DNA]</scope>
    <source>
        <strain evidence="1">ARMAN-2</strain>
    </source>
</reference>
<keyword evidence="2" id="KW-1185">Reference proteome</keyword>
<reference evidence="1 2" key="2">
    <citation type="journal article" date="2010" name="Proc. Natl. Acad. Sci. U.S.A.">
        <title>Enigmatic, ultrasmall, uncultivated Archaea.</title>
        <authorList>
            <person name="Baker B.J."/>
            <person name="Comolli L.R."/>
            <person name="Dick G.J."/>
            <person name="Hauser L.J."/>
            <person name="Hyatt D."/>
            <person name="Dill B.D."/>
            <person name="Land M.L."/>
            <person name="Verberkmoes N.C."/>
            <person name="Hettich R.L."/>
            <person name="Banfield J.F."/>
        </authorList>
    </citation>
    <scope>NUCLEOTIDE SEQUENCE [LARGE SCALE GENOMIC DNA]</scope>
    <source>
        <strain evidence="1">ARMAN-2</strain>
    </source>
</reference>
<proteinExistence type="predicted"/>
<evidence type="ECO:0000313" key="2">
    <source>
        <dbReference type="Proteomes" id="UP000332487"/>
    </source>
</evidence>
<evidence type="ECO:0000313" key="1">
    <source>
        <dbReference type="EMBL" id="EET90091.1"/>
    </source>
</evidence>